<dbReference type="AlphaFoldDB" id="A0A2K9PKT3"/>
<dbReference type="SUPFAM" id="SSF53448">
    <property type="entry name" value="Nucleotide-diphospho-sugar transferases"/>
    <property type="match status" value="1"/>
</dbReference>
<keyword evidence="3" id="KW-1185">Reference proteome</keyword>
<evidence type="ECO:0000313" key="2">
    <source>
        <dbReference type="EMBL" id="AUP77636.1"/>
    </source>
</evidence>
<feature type="domain" description="Glycosyltransferase 2-like" evidence="1">
    <location>
        <begin position="5"/>
        <end position="169"/>
    </location>
</feature>
<dbReference type="KEGG" id="fek:C1H87_02445"/>
<dbReference type="PANTHER" id="PTHR10859:SF91">
    <property type="entry name" value="DOLICHYL-PHOSPHATE BETA-GLUCOSYLTRANSFERASE"/>
    <property type="match status" value="1"/>
</dbReference>
<dbReference type="InterPro" id="IPR001173">
    <property type="entry name" value="Glyco_trans_2-like"/>
</dbReference>
<organism evidence="2 3">
    <name type="scientific">Flavivirga eckloniae</name>
    <dbReference type="NCBI Taxonomy" id="1803846"/>
    <lineage>
        <taxon>Bacteria</taxon>
        <taxon>Pseudomonadati</taxon>
        <taxon>Bacteroidota</taxon>
        <taxon>Flavobacteriia</taxon>
        <taxon>Flavobacteriales</taxon>
        <taxon>Flavobacteriaceae</taxon>
        <taxon>Flavivirga</taxon>
    </lineage>
</organism>
<reference evidence="2 3" key="1">
    <citation type="submission" date="2018-01" db="EMBL/GenBank/DDBJ databases">
        <title>Complete genome sequence of Flavivirga eckloniae ECD14 isolated from seaweed Ecklonia cava.</title>
        <authorList>
            <person name="Lee J.H."/>
            <person name="Baik K.S."/>
            <person name="Seong C.N."/>
        </authorList>
    </citation>
    <scope>NUCLEOTIDE SEQUENCE [LARGE SCALE GENOMIC DNA]</scope>
    <source>
        <strain evidence="2 3">ECD14</strain>
    </source>
</reference>
<protein>
    <submittedName>
        <fullName evidence="2">Glycosyl transferase family 2</fullName>
    </submittedName>
</protein>
<proteinExistence type="predicted"/>
<dbReference type="EMBL" id="CP025791">
    <property type="protein sequence ID" value="AUP77636.1"/>
    <property type="molecule type" value="Genomic_DNA"/>
</dbReference>
<sequence>MKTGIIIPCYNEGSRLNANAFIEFIKSHKKYHLCFVNDGSKDDTLEVLHDIQKEMPRRVSILNLKKNVGKAAAVGAGARYLFNRQNIEYIGFIDADLSTGFNDFEKMVDTLHNYDNLSLVYGSRRKGFIRKNLFRNLFSRLVKLIVFLILELPIKDTQCGAKVFRRDIIPIIYNKAFLTKWLFDVEIFIRLKKYFGSKDIMNRVFEQPLEKWIHRRGSKLTMKDILRIPYMLISIWAFYSFLSLSGDAIEVDKAESFDNIKTIDSNDA</sequence>
<name>A0A2K9PKT3_9FLAO</name>
<evidence type="ECO:0000313" key="3">
    <source>
        <dbReference type="Proteomes" id="UP000235826"/>
    </source>
</evidence>
<accession>A0A2K9PKT3</accession>
<dbReference type="Pfam" id="PF00535">
    <property type="entry name" value="Glycos_transf_2"/>
    <property type="match status" value="1"/>
</dbReference>
<dbReference type="Gene3D" id="3.90.550.10">
    <property type="entry name" value="Spore Coat Polysaccharide Biosynthesis Protein SpsA, Chain A"/>
    <property type="match status" value="1"/>
</dbReference>
<dbReference type="Proteomes" id="UP000235826">
    <property type="component" value="Chromosome"/>
</dbReference>
<dbReference type="RefSeq" id="WP_102754296.1">
    <property type="nucleotide sequence ID" value="NZ_CP025791.1"/>
</dbReference>
<gene>
    <name evidence="2" type="ORF">C1H87_02445</name>
</gene>
<dbReference type="PANTHER" id="PTHR10859">
    <property type="entry name" value="GLYCOSYL TRANSFERASE"/>
    <property type="match status" value="1"/>
</dbReference>
<dbReference type="GO" id="GO:0016740">
    <property type="term" value="F:transferase activity"/>
    <property type="evidence" value="ECO:0007669"/>
    <property type="project" value="UniProtKB-KW"/>
</dbReference>
<dbReference type="InterPro" id="IPR029044">
    <property type="entry name" value="Nucleotide-diphossugar_trans"/>
</dbReference>
<dbReference type="GO" id="GO:0006487">
    <property type="term" value="P:protein N-linked glycosylation"/>
    <property type="evidence" value="ECO:0007669"/>
    <property type="project" value="TreeGrafter"/>
</dbReference>
<evidence type="ECO:0000259" key="1">
    <source>
        <dbReference type="Pfam" id="PF00535"/>
    </source>
</evidence>
<keyword evidence="2" id="KW-0808">Transferase</keyword>
<dbReference type="OrthoDB" id="952827at2"/>